<evidence type="ECO:0000313" key="8">
    <source>
        <dbReference type="EMBL" id="MBP2027658.1"/>
    </source>
</evidence>
<dbReference type="Gene3D" id="3.20.20.80">
    <property type="entry name" value="Glycosidases"/>
    <property type="match status" value="1"/>
</dbReference>
<dbReference type="InterPro" id="IPR030458">
    <property type="entry name" value="Glyco_hydro_31_AS"/>
</dbReference>
<dbReference type="RefSeq" id="WP_209660722.1">
    <property type="nucleotide sequence ID" value="NZ_JAGGLI010000014.1"/>
</dbReference>
<evidence type="ECO:0000313" key="9">
    <source>
        <dbReference type="Proteomes" id="UP001314903"/>
    </source>
</evidence>
<evidence type="ECO:0000259" key="5">
    <source>
        <dbReference type="Pfam" id="PF01055"/>
    </source>
</evidence>
<dbReference type="InterPro" id="IPR017853">
    <property type="entry name" value="GH"/>
</dbReference>
<dbReference type="EMBL" id="JAGGLI010000014">
    <property type="protein sequence ID" value="MBP2027658.1"/>
    <property type="molecule type" value="Genomic_DNA"/>
</dbReference>
<evidence type="ECO:0000256" key="2">
    <source>
        <dbReference type="ARBA" id="ARBA00022801"/>
    </source>
</evidence>
<comment type="similarity">
    <text evidence="1 4">Belongs to the glycosyl hydrolase 31 family.</text>
</comment>
<dbReference type="Gene3D" id="2.60.40.4040">
    <property type="match status" value="1"/>
</dbReference>
<dbReference type="SUPFAM" id="SSF74650">
    <property type="entry name" value="Galactose mutarotase-like"/>
    <property type="match status" value="1"/>
</dbReference>
<gene>
    <name evidence="8" type="ORF">J2Z35_001455</name>
</gene>
<dbReference type="GO" id="GO:0004558">
    <property type="term" value="F:alpha-1,4-glucosidase activity"/>
    <property type="evidence" value="ECO:0007669"/>
    <property type="project" value="UniProtKB-EC"/>
</dbReference>
<proteinExistence type="inferred from homology"/>
<sequence>MKTYILDNEIKIFSYGEPIETEGTIKLNRKETFFEDELNVKYTNDKSSFSFKLREEDLVYGFGANLGGINKKGRTYKSYCTDDASHTEDKNALYGAHNFFMIIGDTCKGYFIDFPSEILYDVGFTDNSIFSVDIDGEDFEVYIIEGENPQVIISKFHQIIGTPYIPPKWGFGYFQSRWGYKNENEVREIYEKFKENEIPIDGIFLDLDYMEDFKDFTVSEERFGNLKELSSDLKNQGVHLVPIIDAGVKIEEGYDIYEEGIKGDHFCKDENGKPYIAAVWPGKVHFPDFMKEDTQRWFGLKYKVLTDLGIEGFWNDMNEPAIFYDETALNDAIESAYLSKGENLDAHTYFKLKDKFTQLSNKDQYYQSFYHELKEGKKKNHDVHNLYGYYMTKAAYIGLETLLERKRFLLISRASIIGMHKYAGIWTGDNSSWWSHLELNVRMMPSLNMCGFYYTGADTGGFGGECTGELLVRWMQFSVFTPLLRNHSAIGSKVQEPFSFEENTKERSKELIKSRYMLIPYLYSEYMKSISEKKLMFSPLTFEFPDKKLSDIEDQLILGSIMLTPVYFKNKKGRYVTLPQDMLEISFSENNIKTNLKREGIHYMDYSLDELKFYLRENSMLPYVEPSQNVKSMNIETLKVIGYIKDKARYDLYDDDGISLDIKEKYCTHIKVEYQNTDWVIDVKNTNPNIKEIEFYLYDSEGSLSQRTIKIK</sequence>
<keyword evidence="3 4" id="KW-0326">Glycosidase</keyword>
<dbReference type="Pfam" id="PF01055">
    <property type="entry name" value="Glyco_hydro_31_2nd"/>
    <property type="match status" value="1"/>
</dbReference>
<evidence type="ECO:0000256" key="4">
    <source>
        <dbReference type="RuleBase" id="RU361185"/>
    </source>
</evidence>
<accession>A0ABS4KIP8</accession>
<evidence type="ECO:0000259" key="6">
    <source>
        <dbReference type="Pfam" id="PF13802"/>
    </source>
</evidence>
<dbReference type="EC" id="3.2.1.20" evidence="8"/>
<dbReference type="InterPro" id="IPR011013">
    <property type="entry name" value="Gal_mutarotase_sf_dom"/>
</dbReference>
<dbReference type="InterPro" id="IPR000322">
    <property type="entry name" value="Glyco_hydro_31_TIM"/>
</dbReference>
<keyword evidence="2 4" id="KW-0378">Hydrolase</keyword>
<dbReference type="CDD" id="cd14752">
    <property type="entry name" value="GH31_N"/>
    <property type="match status" value="1"/>
</dbReference>
<dbReference type="PANTHER" id="PTHR22762:SF120">
    <property type="entry name" value="HETEROGLYCAN GLUCOSIDASE 1"/>
    <property type="match status" value="1"/>
</dbReference>
<feature type="domain" description="Glycosyl hydrolase family 31 C-terminal" evidence="7">
    <location>
        <begin position="536"/>
        <end position="620"/>
    </location>
</feature>
<name>A0ABS4KIP8_9FIRM</name>
<protein>
    <submittedName>
        <fullName evidence="8">Alpha-glucosidase</fullName>
        <ecNumber evidence="8">3.2.1.20</ecNumber>
    </submittedName>
</protein>
<evidence type="ECO:0000256" key="1">
    <source>
        <dbReference type="ARBA" id="ARBA00007806"/>
    </source>
</evidence>
<comment type="caution">
    <text evidence="8">The sequence shown here is derived from an EMBL/GenBank/DDBJ whole genome shotgun (WGS) entry which is preliminary data.</text>
</comment>
<dbReference type="InterPro" id="IPR048395">
    <property type="entry name" value="Glyco_hydro_31_C"/>
</dbReference>
<dbReference type="PANTHER" id="PTHR22762">
    <property type="entry name" value="ALPHA-GLUCOSIDASE"/>
    <property type="match status" value="1"/>
</dbReference>
<dbReference type="CDD" id="cd06604">
    <property type="entry name" value="GH31_glucosidase_II_MalA"/>
    <property type="match status" value="1"/>
</dbReference>
<dbReference type="SUPFAM" id="SSF51445">
    <property type="entry name" value="(Trans)glycosidases"/>
    <property type="match status" value="1"/>
</dbReference>
<evidence type="ECO:0000259" key="7">
    <source>
        <dbReference type="Pfam" id="PF21365"/>
    </source>
</evidence>
<keyword evidence="9" id="KW-1185">Reference proteome</keyword>
<organism evidence="8 9">
    <name type="scientific">Acetoanaerobium pronyense</name>
    <dbReference type="NCBI Taxonomy" id="1482736"/>
    <lineage>
        <taxon>Bacteria</taxon>
        <taxon>Bacillati</taxon>
        <taxon>Bacillota</taxon>
        <taxon>Clostridia</taxon>
        <taxon>Peptostreptococcales</taxon>
        <taxon>Filifactoraceae</taxon>
        <taxon>Acetoanaerobium</taxon>
    </lineage>
</organism>
<dbReference type="Pfam" id="PF21365">
    <property type="entry name" value="Glyco_hydro_31_3rd"/>
    <property type="match status" value="1"/>
</dbReference>
<dbReference type="Gene3D" id="2.60.40.1760">
    <property type="entry name" value="glycosyl hydrolase (family 31)"/>
    <property type="match status" value="1"/>
</dbReference>
<reference evidence="8 9" key="1">
    <citation type="submission" date="2021-03" db="EMBL/GenBank/DDBJ databases">
        <title>Genomic Encyclopedia of Type Strains, Phase IV (KMG-IV): sequencing the most valuable type-strain genomes for metagenomic binning, comparative biology and taxonomic classification.</title>
        <authorList>
            <person name="Goeker M."/>
        </authorList>
    </citation>
    <scope>NUCLEOTIDE SEQUENCE [LARGE SCALE GENOMIC DNA]</scope>
    <source>
        <strain evidence="8 9">DSM 27512</strain>
    </source>
</reference>
<dbReference type="InterPro" id="IPR025887">
    <property type="entry name" value="Glyco_hydro_31_N_dom"/>
</dbReference>
<dbReference type="Proteomes" id="UP001314903">
    <property type="component" value="Unassembled WGS sequence"/>
</dbReference>
<evidence type="ECO:0000256" key="3">
    <source>
        <dbReference type="ARBA" id="ARBA00023295"/>
    </source>
</evidence>
<dbReference type="Pfam" id="PF13802">
    <property type="entry name" value="Gal_mutarotas_2"/>
    <property type="match status" value="1"/>
</dbReference>
<feature type="domain" description="Glycoside hydrolase family 31 TIM barrel" evidence="5">
    <location>
        <begin position="163"/>
        <end position="524"/>
    </location>
</feature>
<dbReference type="PROSITE" id="PS00129">
    <property type="entry name" value="GLYCOSYL_HYDROL_F31_1"/>
    <property type="match status" value="1"/>
</dbReference>
<feature type="domain" description="Glycoside hydrolase family 31 N-terminal" evidence="6">
    <location>
        <begin position="28"/>
        <end position="120"/>
    </location>
</feature>